<feature type="domain" description="Histidine kinase" evidence="11">
    <location>
        <begin position="239"/>
        <end position="447"/>
    </location>
</feature>
<evidence type="ECO:0000313" key="13">
    <source>
        <dbReference type="Proteomes" id="UP000603352"/>
    </source>
</evidence>
<dbReference type="SMART" id="SM00387">
    <property type="entry name" value="HATPase_c"/>
    <property type="match status" value="1"/>
</dbReference>
<evidence type="ECO:0000256" key="5">
    <source>
        <dbReference type="ARBA" id="ARBA00022679"/>
    </source>
</evidence>
<feature type="compositionally biased region" description="Pro residues" evidence="9">
    <location>
        <begin position="23"/>
        <end position="33"/>
    </location>
</feature>
<dbReference type="InterPro" id="IPR036097">
    <property type="entry name" value="HisK_dim/P_sf"/>
</dbReference>
<evidence type="ECO:0000256" key="8">
    <source>
        <dbReference type="ARBA" id="ARBA00022840"/>
    </source>
</evidence>
<dbReference type="NCBIfam" id="NF033792">
    <property type="entry name" value="ActS_PrrB_HisK"/>
    <property type="match status" value="1"/>
</dbReference>
<evidence type="ECO:0000256" key="10">
    <source>
        <dbReference type="SAM" id="Phobius"/>
    </source>
</evidence>
<keyword evidence="5" id="KW-0808">Transferase</keyword>
<reference evidence="13" key="1">
    <citation type="journal article" date="2019" name="Int. J. Syst. Evol. Microbiol.">
        <title>The Global Catalogue of Microorganisms (GCM) 10K type strain sequencing project: providing services to taxonomists for standard genome sequencing and annotation.</title>
        <authorList>
            <consortium name="The Broad Institute Genomics Platform"/>
            <consortium name="The Broad Institute Genome Sequencing Center for Infectious Disease"/>
            <person name="Wu L."/>
            <person name="Ma J."/>
        </authorList>
    </citation>
    <scope>NUCLEOTIDE SEQUENCE [LARGE SCALE GENOMIC DNA]</scope>
    <source>
        <strain evidence="13">CGMCC 1.10188</strain>
    </source>
</reference>
<accession>A0ABQ1J3P8</accession>
<organism evidence="12 13">
    <name type="scientific">Tistrella bauzanensis</name>
    <dbReference type="NCBI Taxonomy" id="657419"/>
    <lineage>
        <taxon>Bacteria</taxon>
        <taxon>Pseudomonadati</taxon>
        <taxon>Pseudomonadota</taxon>
        <taxon>Alphaproteobacteria</taxon>
        <taxon>Geminicoccales</taxon>
        <taxon>Geminicoccaceae</taxon>
        <taxon>Tistrella</taxon>
    </lineage>
</organism>
<dbReference type="EC" id="2.7.13.3" evidence="3"/>
<protein>
    <recommendedName>
        <fullName evidence="3">histidine kinase</fullName>
        <ecNumber evidence="3">2.7.13.3</ecNumber>
    </recommendedName>
</protein>
<dbReference type="SUPFAM" id="SSF55874">
    <property type="entry name" value="ATPase domain of HSP90 chaperone/DNA topoisomerase II/histidine kinase"/>
    <property type="match status" value="1"/>
</dbReference>
<evidence type="ECO:0000256" key="1">
    <source>
        <dbReference type="ARBA" id="ARBA00000085"/>
    </source>
</evidence>
<name>A0ABQ1J3P8_9PROT</name>
<dbReference type="InterPro" id="IPR050980">
    <property type="entry name" value="2C_sensor_his_kinase"/>
</dbReference>
<keyword evidence="10" id="KW-0812">Transmembrane</keyword>
<dbReference type="InterPro" id="IPR005467">
    <property type="entry name" value="His_kinase_dom"/>
</dbReference>
<gene>
    <name evidence="12" type="ORF">GCM10011505_44930</name>
</gene>
<keyword evidence="6" id="KW-0547">Nucleotide-binding</keyword>
<dbReference type="InterPro" id="IPR047770">
    <property type="entry name" value="RegB"/>
</dbReference>
<evidence type="ECO:0000256" key="9">
    <source>
        <dbReference type="SAM" id="MobiDB-lite"/>
    </source>
</evidence>
<sequence length="461" mass="48244">MTTRGTGTKSLAAKGLTGLPPGAVRPPPPPPAPDGGRVRAHTLVTIRWLAIAGQMAAILLVSQGLKFPLPMLECLSAVVVSALLNLATTLARPANARLSDGQAALFLGFDIAQLGVLLHLTGGLVNPFALLVVAPATISATVLSLRSTVVLAGLSLVVVTVLAFWHRPLPWDGEGGPLALPPLYVAGVWAALVLGLLFLIVYASRVAAEARRMSDALSATQMALAREQQLSAVGALAAAAAHELGTPLGTIAIVARELERELGGDGPHAEDLGLLVSESARCREILARLARAPEAASPAFKRLGLPELLESAAAPYRRAAGPEIVVEIDPAADRAQMPDTAPVPELIHGLGNLVENASQFARGRVTLWLSFNPRYITVEVRDDGPGFPAELLPWLGEPYMSTRREAGRMGLGVFIAKTLLARTGADLRFANRPDGGAVVSMRWSRDALAGHGQGAARPVSF</sequence>
<evidence type="ECO:0000256" key="4">
    <source>
        <dbReference type="ARBA" id="ARBA00022475"/>
    </source>
</evidence>
<comment type="caution">
    <text evidence="12">The sequence shown here is derived from an EMBL/GenBank/DDBJ whole genome shotgun (WGS) entry which is preliminary data.</text>
</comment>
<dbReference type="EMBL" id="BMDZ01000084">
    <property type="protein sequence ID" value="GGB59152.1"/>
    <property type="molecule type" value="Genomic_DNA"/>
</dbReference>
<keyword evidence="8" id="KW-0067">ATP-binding</keyword>
<feature type="transmembrane region" description="Helical" evidence="10">
    <location>
        <begin position="184"/>
        <end position="203"/>
    </location>
</feature>
<dbReference type="SMART" id="SM00388">
    <property type="entry name" value="HisKA"/>
    <property type="match status" value="1"/>
</dbReference>
<feature type="transmembrane region" description="Helical" evidence="10">
    <location>
        <begin position="145"/>
        <end position="164"/>
    </location>
</feature>
<evidence type="ECO:0000259" key="11">
    <source>
        <dbReference type="PROSITE" id="PS50109"/>
    </source>
</evidence>
<feature type="region of interest" description="Disordered" evidence="9">
    <location>
        <begin position="1"/>
        <end position="36"/>
    </location>
</feature>
<keyword evidence="4" id="KW-1003">Cell membrane</keyword>
<evidence type="ECO:0000313" key="12">
    <source>
        <dbReference type="EMBL" id="GGB59152.1"/>
    </source>
</evidence>
<comment type="catalytic activity">
    <reaction evidence="1">
        <text>ATP + protein L-histidine = ADP + protein N-phospho-L-histidine.</text>
        <dbReference type="EC" id="2.7.13.3"/>
    </reaction>
</comment>
<dbReference type="CDD" id="cd00082">
    <property type="entry name" value="HisKA"/>
    <property type="match status" value="1"/>
</dbReference>
<dbReference type="InterPro" id="IPR036890">
    <property type="entry name" value="HATPase_C_sf"/>
</dbReference>
<keyword evidence="7" id="KW-0418">Kinase</keyword>
<dbReference type="Proteomes" id="UP000603352">
    <property type="component" value="Unassembled WGS sequence"/>
</dbReference>
<dbReference type="InterPro" id="IPR003661">
    <property type="entry name" value="HisK_dim/P_dom"/>
</dbReference>
<keyword evidence="10" id="KW-1133">Transmembrane helix</keyword>
<dbReference type="PANTHER" id="PTHR44936:SF10">
    <property type="entry name" value="SENSOR PROTEIN RSTB"/>
    <property type="match status" value="1"/>
</dbReference>
<keyword evidence="13" id="KW-1185">Reference proteome</keyword>
<dbReference type="InterPro" id="IPR003594">
    <property type="entry name" value="HATPase_dom"/>
</dbReference>
<feature type="transmembrane region" description="Helical" evidence="10">
    <location>
        <begin position="111"/>
        <end position="133"/>
    </location>
</feature>
<evidence type="ECO:0000256" key="7">
    <source>
        <dbReference type="ARBA" id="ARBA00022777"/>
    </source>
</evidence>
<dbReference type="RefSeq" id="WP_229708522.1">
    <property type="nucleotide sequence ID" value="NZ_BMDZ01000084.1"/>
</dbReference>
<proteinExistence type="predicted"/>
<dbReference type="Pfam" id="PF02518">
    <property type="entry name" value="HATPase_c"/>
    <property type="match status" value="1"/>
</dbReference>
<feature type="transmembrane region" description="Helical" evidence="10">
    <location>
        <begin position="40"/>
        <end position="62"/>
    </location>
</feature>
<dbReference type="Gene3D" id="1.10.287.130">
    <property type="match status" value="1"/>
</dbReference>
<keyword evidence="10" id="KW-0472">Membrane</keyword>
<evidence type="ECO:0000256" key="2">
    <source>
        <dbReference type="ARBA" id="ARBA00004651"/>
    </source>
</evidence>
<dbReference type="PROSITE" id="PS50109">
    <property type="entry name" value="HIS_KIN"/>
    <property type="match status" value="1"/>
</dbReference>
<dbReference type="PANTHER" id="PTHR44936">
    <property type="entry name" value="SENSOR PROTEIN CREC"/>
    <property type="match status" value="1"/>
</dbReference>
<evidence type="ECO:0000256" key="3">
    <source>
        <dbReference type="ARBA" id="ARBA00012438"/>
    </source>
</evidence>
<dbReference type="Gene3D" id="3.30.565.10">
    <property type="entry name" value="Histidine kinase-like ATPase, C-terminal domain"/>
    <property type="match status" value="1"/>
</dbReference>
<comment type="subcellular location">
    <subcellularLocation>
        <location evidence="2">Cell membrane</location>
        <topology evidence="2">Multi-pass membrane protein</topology>
    </subcellularLocation>
</comment>
<dbReference type="SUPFAM" id="SSF47384">
    <property type="entry name" value="Homodimeric domain of signal transducing histidine kinase"/>
    <property type="match status" value="1"/>
</dbReference>
<evidence type="ECO:0000256" key="6">
    <source>
        <dbReference type="ARBA" id="ARBA00022741"/>
    </source>
</evidence>